<protein>
    <submittedName>
        <fullName evidence="2">Uncharacterized protein</fullName>
    </submittedName>
</protein>
<accession>A0A1H3NJA5</accession>
<keyword evidence="1" id="KW-0812">Transmembrane</keyword>
<dbReference type="Proteomes" id="UP000199230">
    <property type="component" value="Unassembled WGS sequence"/>
</dbReference>
<dbReference type="OrthoDB" id="1951224at2"/>
<evidence type="ECO:0000313" key="2">
    <source>
        <dbReference type="EMBL" id="SDY88962.1"/>
    </source>
</evidence>
<gene>
    <name evidence="2" type="ORF">SAMN05192546_105150</name>
</gene>
<reference evidence="2 3" key="1">
    <citation type="submission" date="2016-10" db="EMBL/GenBank/DDBJ databases">
        <authorList>
            <person name="de Groot N.N."/>
        </authorList>
    </citation>
    <scope>NUCLEOTIDE SEQUENCE [LARGE SCALE GENOMIC DNA]</scope>
    <source>
        <strain evidence="2 3">APO</strain>
    </source>
</reference>
<keyword evidence="1" id="KW-1133">Transmembrane helix</keyword>
<keyword evidence="1" id="KW-0472">Membrane</keyword>
<feature type="transmembrane region" description="Helical" evidence="1">
    <location>
        <begin position="12"/>
        <end position="33"/>
    </location>
</feature>
<evidence type="ECO:0000256" key="1">
    <source>
        <dbReference type="SAM" id="Phobius"/>
    </source>
</evidence>
<sequence>MTKYNSKGYISIICLLIGSSVIALSLSIMSLHINDYYLQQSSFHRVKAQYLAESAFILTMHHLFLWSEDAIHTYIDMANDKNKAAPLLEVHLEKHFIPKLSSMENEISKQMKEAFSEYEHEHGFDVSISVATDRKTLMINVHGYYENARVFLEGRAKMPLIVNEHHKSEEGWDSIIIQALYLESLVQGYPKI</sequence>
<name>A0A1H3NJA5_9FIRM</name>
<organism evidence="2 3">
    <name type="scientific">Tindallia californiensis</name>
    <dbReference type="NCBI Taxonomy" id="159292"/>
    <lineage>
        <taxon>Bacteria</taxon>
        <taxon>Bacillati</taxon>
        <taxon>Bacillota</taxon>
        <taxon>Clostridia</taxon>
        <taxon>Peptostreptococcales</taxon>
        <taxon>Tindalliaceae</taxon>
        <taxon>Tindallia</taxon>
    </lineage>
</organism>
<keyword evidence="3" id="KW-1185">Reference proteome</keyword>
<proteinExistence type="predicted"/>
<dbReference type="RefSeq" id="WP_093313229.1">
    <property type="nucleotide sequence ID" value="NZ_FNPV01000005.1"/>
</dbReference>
<dbReference type="STRING" id="159292.SAMN05192546_105150"/>
<dbReference type="AlphaFoldDB" id="A0A1H3NJA5"/>
<evidence type="ECO:0000313" key="3">
    <source>
        <dbReference type="Proteomes" id="UP000199230"/>
    </source>
</evidence>
<dbReference type="EMBL" id="FNPV01000005">
    <property type="protein sequence ID" value="SDY88962.1"/>
    <property type="molecule type" value="Genomic_DNA"/>
</dbReference>